<feature type="compositionally biased region" description="Low complexity" evidence="1">
    <location>
        <begin position="62"/>
        <end position="72"/>
    </location>
</feature>
<dbReference type="InParanoid" id="A0A2K3E2N5"/>
<dbReference type="RefSeq" id="XP_042927455.1">
    <property type="nucleotide sequence ID" value="XM_043059821.1"/>
</dbReference>
<name>A0A2K3E2N5_CHLRE</name>
<protein>
    <submittedName>
        <fullName evidence="2">Uncharacterized protein</fullName>
    </submittedName>
</protein>
<sequence length="401" mass="40728">MSRAEPTSLFQRASYASSSSHSSVVPSLGSVPPAVPPAASAPYRKAFVAASFGSAIGGHQSGGAVSAAPGSSTNGRKRLHQEGAADVEDKDSKHDSKQLCSISAFQHLSRPSEGNSAGGASAVSEEGLRKDAAVTAVAVGAAVPVAVATACMQGGDGDEDCAGGMPRLRRPSQQPSQRRLLKMVTTSLESSEFAHLNLAVQEADRHRAVAAADDAVTASKADTPAAAVPPGLIASRSSSHGVAFMATAALEDAPAKPGPVQAQIPAPFIRRPCTSQRHQDAGRLHGFLGRAAAGAHAADASAAAECRAAPWHVRCTHAQHGILVRGLFDVCSEEDVYGTGWETPPLDAGNSGVVLADHLDLALVSLGSAATHRRGQNTAFGGDSSLGGGGSYMGTLTWLGD</sequence>
<proteinExistence type="predicted"/>
<dbReference type="AlphaFoldDB" id="A0A2K3E2N5"/>
<dbReference type="EMBL" id="CM008963">
    <property type="protein sequence ID" value="PNW87059.1"/>
    <property type="molecule type" value="Genomic_DNA"/>
</dbReference>
<dbReference type="GeneID" id="66052451"/>
<reference evidence="2 3" key="1">
    <citation type="journal article" date="2007" name="Science">
        <title>The Chlamydomonas genome reveals the evolution of key animal and plant functions.</title>
        <authorList>
            <person name="Merchant S.S."/>
            <person name="Prochnik S.E."/>
            <person name="Vallon O."/>
            <person name="Harris E.H."/>
            <person name="Karpowicz S.J."/>
            <person name="Witman G.B."/>
            <person name="Terry A."/>
            <person name="Salamov A."/>
            <person name="Fritz-Laylin L.K."/>
            <person name="Marechal-Drouard L."/>
            <person name="Marshall W.F."/>
            <person name="Qu L.H."/>
            <person name="Nelson D.R."/>
            <person name="Sanderfoot A.A."/>
            <person name="Spalding M.H."/>
            <person name="Kapitonov V.V."/>
            <person name="Ren Q."/>
            <person name="Ferris P."/>
            <person name="Lindquist E."/>
            <person name="Shapiro H."/>
            <person name="Lucas S.M."/>
            <person name="Grimwood J."/>
            <person name="Schmutz J."/>
            <person name="Cardol P."/>
            <person name="Cerutti H."/>
            <person name="Chanfreau G."/>
            <person name="Chen C.L."/>
            <person name="Cognat V."/>
            <person name="Croft M.T."/>
            <person name="Dent R."/>
            <person name="Dutcher S."/>
            <person name="Fernandez E."/>
            <person name="Fukuzawa H."/>
            <person name="Gonzalez-Ballester D."/>
            <person name="Gonzalez-Halphen D."/>
            <person name="Hallmann A."/>
            <person name="Hanikenne M."/>
            <person name="Hippler M."/>
            <person name="Inwood W."/>
            <person name="Jabbari K."/>
            <person name="Kalanon M."/>
            <person name="Kuras R."/>
            <person name="Lefebvre P.A."/>
            <person name="Lemaire S.D."/>
            <person name="Lobanov A.V."/>
            <person name="Lohr M."/>
            <person name="Manuell A."/>
            <person name="Meier I."/>
            <person name="Mets L."/>
            <person name="Mittag M."/>
            <person name="Mittelmeier T."/>
            <person name="Moroney J.V."/>
            <person name="Moseley J."/>
            <person name="Napoli C."/>
            <person name="Nedelcu A.M."/>
            <person name="Niyogi K."/>
            <person name="Novoselov S.V."/>
            <person name="Paulsen I.T."/>
            <person name="Pazour G."/>
            <person name="Purton S."/>
            <person name="Ral J.P."/>
            <person name="Riano-Pachon D.M."/>
            <person name="Riekhof W."/>
            <person name="Rymarquis L."/>
            <person name="Schroda M."/>
            <person name="Stern D."/>
            <person name="Umen J."/>
            <person name="Willows R."/>
            <person name="Wilson N."/>
            <person name="Zimmer S.L."/>
            <person name="Allmer J."/>
            <person name="Balk J."/>
            <person name="Bisova K."/>
            <person name="Chen C.J."/>
            <person name="Elias M."/>
            <person name="Gendler K."/>
            <person name="Hauser C."/>
            <person name="Lamb M.R."/>
            <person name="Ledford H."/>
            <person name="Long J.C."/>
            <person name="Minagawa J."/>
            <person name="Page M.D."/>
            <person name="Pan J."/>
            <person name="Pootakham W."/>
            <person name="Roje S."/>
            <person name="Rose A."/>
            <person name="Stahlberg E."/>
            <person name="Terauchi A.M."/>
            <person name="Yang P."/>
            <person name="Ball S."/>
            <person name="Bowler C."/>
            <person name="Dieckmann C.L."/>
            <person name="Gladyshev V.N."/>
            <person name="Green P."/>
            <person name="Jorgensen R."/>
            <person name="Mayfield S."/>
            <person name="Mueller-Roeber B."/>
            <person name="Rajamani S."/>
            <person name="Sayre R.T."/>
            <person name="Brokstein P."/>
            <person name="Dubchak I."/>
            <person name="Goodstein D."/>
            <person name="Hornick L."/>
            <person name="Huang Y.W."/>
            <person name="Jhaveri J."/>
            <person name="Luo Y."/>
            <person name="Martinez D."/>
            <person name="Ngau W.C."/>
            <person name="Otillar B."/>
            <person name="Poliakov A."/>
            <person name="Porter A."/>
            <person name="Szajkowski L."/>
            <person name="Werner G."/>
            <person name="Zhou K."/>
            <person name="Grigoriev I.V."/>
            <person name="Rokhsar D.S."/>
            <person name="Grossman A.R."/>
        </authorList>
    </citation>
    <scope>NUCLEOTIDE SEQUENCE [LARGE SCALE GENOMIC DNA]</scope>
    <source>
        <strain evidence="3">CC-503</strain>
    </source>
</reference>
<accession>A0A2K3E2N5</accession>
<feature type="region of interest" description="Disordered" evidence="1">
    <location>
        <begin position="1"/>
        <end position="36"/>
    </location>
</feature>
<feature type="region of interest" description="Disordered" evidence="1">
    <location>
        <begin position="59"/>
        <end position="95"/>
    </location>
</feature>
<organism evidence="2 3">
    <name type="scientific">Chlamydomonas reinhardtii</name>
    <name type="common">Chlamydomonas smithii</name>
    <dbReference type="NCBI Taxonomy" id="3055"/>
    <lineage>
        <taxon>Eukaryota</taxon>
        <taxon>Viridiplantae</taxon>
        <taxon>Chlorophyta</taxon>
        <taxon>core chlorophytes</taxon>
        <taxon>Chlorophyceae</taxon>
        <taxon>CS clade</taxon>
        <taxon>Chlamydomonadales</taxon>
        <taxon>Chlamydomonadaceae</taxon>
        <taxon>Chlamydomonas</taxon>
    </lineage>
</organism>
<gene>
    <name evidence="2" type="ORF">CHLRE_02g107256v5</name>
</gene>
<dbReference type="Gramene" id="PNW87059">
    <property type="protein sequence ID" value="PNW87059"/>
    <property type="gene ID" value="CHLRE_02g107256v5"/>
</dbReference>
<evidence type="ECO:0000256" key="1">
    <source>
        <dbReference type="SAM" id="MobiDB-lite"/>
    </source>
</evidence>
<feature type="compositionally biased region" description="Low complexity" evidence="1">
    <location>
        <begin position="13"/>
        <end position="36"/>
    </location>
</feature>
<dbReference type="Proteomes" id="UP000006906">
    <property type="component" value="Chromosome 2"/>
</dbReference>
<evidence type="ECO:0000313" key="3">
    <source>
        <dbReference type="Proteomes" id="UP000006906"/>
    </source>
</evidence>
<evidence type="ECO:0000313" key="2">
    <source>
        <dbReference type="EMBL" id="PNW87059.1"/>
    </source>
</evidence>
<dbReference type="KEGG" id="cre:CHLRE_02g107256v5"/>
<keyword evidence="3" id="KW-1185">Reference proteome</keyword>
<dbReference type="OrthoDB" id="10630120at2759"/>